<accession>A0A835PIQ3</accession>
<feature type="domain" description="Dof-type" evidence="10">
    <location>
        <begin position="24"/>
        <end position="78"/>
    </location>
</feature>
<dbReference type="PANTHER" id="PTHR31992">
    <property type="entry name" value="DOF ZINC FINGER PROTEIN DOF1.4-RELATED"/>
    <property type="match status" value="1"/>
</dbReference>
<dbReference type="InterPro" id="IPR045174">
    <property type="entry name" value="Dof"/>
</dbReference>
<dbReference type="Proteomes" id="UP000636800">
    <property type="component" value="Unassembled WGS sequence"/>
</dbReference>
<dbReference type="GO" id="GO:0003700">
    <property type="term" value="F:DNA-binding transcription factor activity"/>
    <property type="evidence" value="ECO:0007669"/>
    <property type="project" value="UniProtKB-UniRule"/>
</dbReference>
<organism evidence="11 12">
    <name type="scientific">Vanilla planifolia</name>
    <name type="common">Vanilla</name>
    <dbReference type="NCBI Taxonomy" id="51239"/>
    <lineage>
        <taxon>Eukaryota</taxon>
        <taxon>Viridiplantae</taxon>
        <taxon>Streptophyta</taxon>
        <taxon>Embryophyta</taxon>
        <taxon>Tracheophyta</taxon>
        <taxon>Spermatophyta</taxon>
        <taxon>Magnoliopsida</taxon>
        <taxon>Liliopsida</taxon>
        <taxon>Asparagales</taxon>
        <taxon>Orchidaceae</taxon>
        <taxon>Vanilloideae</taxon>
        <taxon>Vanilleae</taxon>
        <taxon>Vanilla</taxon>
    </lineage>
</organism>
<comment type="subcellular location">
    <subcellularLocation>
        <location evidence="8 9">Nucleus</location>
    </subcellularLocation>
</comment>
<keyword evidence="1 9" id="KW-0479">Metal-binding</keyword>
<reference evidence="11 12" key="1">
    <citation type="journal article" date="2020" name="Nat. Food">
        <title>A phased Vanilla planifolia genome enables genetic improvement of flavour and production.</title>
        <authorList>
            <person name="Hasing T."/>
            <person name="Tang H."/>
            <person name="Brym M."/>
            <person name="Khazi F."/>
            <person name="Huang T."/>
            <person name="Chambers A.H."/>
        </authorList>
    </citation>
    <scope>NUCLEOTIDE SEQUENCE [LARGE SCALE GENOMIC DNA]</scope>
    <source>
        <tissue evidence="11">Leaf</tissue>
    </source>
</reference>
<keyword evidence="6 9" id="KW-0804">Transcription</keyword>
<keyword evidence="2 8" id="KW-0863">Zinc-finger</keyword>
<dbReference type="OrthoDB" id="185373at2759"/>
<evidence type="ECO:0000256" key="6">
    <source>
        <dbReference type="ARBA" id="ARBA00023163"/>
    </source>
</evidence>
<dbReference type="InterPro" id="IPR003851">
    <property type="entry name" value="Znf_Dof"/>
</dbReference>
<dbReference type="PROSITE" id="PS50884">
    <property type="entry name" value="ZF_DOF_2"/>
    <property type="match status" value="1"/>
</dbReference>
<evidence type="ECO:0000256" key="2">
    <source>
        <dbReference type="ARBA" id="ARBA00022771"/>
    </source>
</evidence>
<dbReference type="GO" id="GO:0008270">
    <property type="term" value="F:zinc ion binding"/>
    <property type="evidence" value="ECO:0007669"/>
    <property type="project" value="UniProtKB-KW"/>
</dbReference>
<keyword evidence="12" id="KW-1185">Reference proteome</keyword>
<name>A0A835PIQ3_VANPL</name>
<keyword evidence="7 8" id="KW-0539">Nucleus</keyword>
<protein>
    <recommendedName>
        <fullName evidence="9">Dof zinc finger protein</fullName>
    </recommendedName>
</protein>
<keyword evidence="3 9" id="KW-0862">Zinc</keyword>
<sequence length="186" mass="20671">MLPYCSFWPSMADRRWRPGVEHAPCCPRCDSSNTKFCYYNNYSLTQPRYFCKSCRRYWTKGGSSATSPSAAAAAVPPWADGEAPALISALPAAYLFRPDHALESMASSLMCPYLKNTASGKSGRLSRRRPYRRSVSSVRLGLMASPRCRRAPGIGKRDGLGDFGGRRQRLHQSLNLLEDWGVLGVL</sequence>
<dbReference type="GO" id="GO:0005634">
    <property type="term" value="C:nucleus"/>
    <property type="evidence" value="ECO:0007669"/>
    <property type="project" value="UniProtKB-SubCell"/>
</dbReference>
<evidence type="ECO:0000259" key="10">
    <source>
        <dbReference type="PROSITE" id="PS50884"/>
    </source>
</evidence>
<evidence type="ECO:0000256" key="4">
    <source>
        <dbReference type="ARBA" id="ARBA00023015"/>
    </source>
</evidence>
<evidence type="ECO:0000256" key="9">
    <source>
        <dbReference type="RuleBase" id="RU369094"/>
    </source>
</evidence>
<keyword evidence="4 9" id="KW-0805">Transcription regulation</keyword>
<evidence type="ECO:0000256" key="1">
    <source>
        <dbReference type="ARBA" id="ARBA00022723"/>
    </source>
</evidence>
<proteinExistence type="predicted"/>
<evidence type="ECO:0000313" key="11">
    <source>
        <dbReference type="EMBL" id="KAG0452357.1"/>
    </source>
</evidence>
<dbReference type="EMBL" id="JADCNL010000014">
    <property type="protein sequence ID" value="KAG0452357.1"/>
    <property type="molecule type" value="Genomic_DNA"/>
</dbReference>
<dbReference type="PROSITE" id="PS01361">
    <property type="entry name" value="ZF_DOF_1"/>
    <property type="match status" value="1"/>
</dbReference>
<comment type="caution">
    <text evidence="11">The sequence shown here is derived from an EMBL/GenBank/DDBJ whole genome shotgun (WGS) entry which is preliminary data.</text>
</comment>
<dbReference type="GO" id="GO:0003677">
    <property type="term" value="F:DNA binding"/>
    <property type="evidence" value="ECO:0007669"/>
    <property type="project" value="UniProtKB-UniRule"/>
</dbReference>
<gene>
    <name evidence="11" type="ORF">HPP92_025021</name>
</gene>
<evidence type="ECO:0000313" key="12">
    <source>
        <dbReference type="Proteomes" id="UP000636800"/>
    </source>
</evidence>
<dbReference type="AlphaFoldDB" id="A0A835PIQ3"/>
<comment type="function">
    <text evidence="9">Transcription factor that binds specifically to a 5'-AA[AG]G-3' consensus core sequence.</text>
</comment>
<keyword evidence="5 8" id="KW-0238">DNA-binding</keyword>
<evidence type="ECO:0000256" key="7">
    <source>
        <dbReference type="ARBA" id="ARBA00023242"/>
    </source>
</evidence>
<evidence type="ECO:0000256" key="3">
    <source>
        <dbReference type="ARBA" id="ARBA00022833"/>
    </source>
</evidence>
<evidence type="ECO:0000256" key="8">
    <source>
        <dbReference type="PROSITE-ProRule" id="PRU00071"/>
    </source>
</evidence>
<dbReference type="Pfam" id="PF02701">
    <property type="entry name" value="Zn_ribbon_Dof"/>
    <property type="match status" value="1"/>
</dbReference>
<evidence type="ECO:0000256" key="5">
    <source>
        <dbReference type="ARBA" id="ARBA00023125"/>
    </source>
</evidence>